<dbReference type="EMBL" id="MK500454">
    <property type="protein sequence ID" value="QBK90018.1"/>
    <property type="molecule type" value="Genomic_DNA"/>
</dbReference>
<gene>
    <name evidence="1" type="ORF">LCPAC101_03030</name>
</gene>
<reference evidence="1" key="1">
    <citation type="journal article" date="2019" name="MBio">
        <title>Virus Genomes from Deep Sea Sediments Expand the Ocean Megavirome and Support Independent Origins of Viral Gigantism.</title>
        <authorList>
            <person name="Backstrom D."/>
            <person name="Yutin N."/>
            <person name="Jorgensen S.L."/>
            <person name="Dharamshi J."/>
            <person name="Homa F."/>
            <person name="Zaremba-Niedwiedzka K."/>
            <person name="Spang A."/>
            <person name="Wolf Y.I."/>
            <person name="Koonin E.V."/>
            <person name="Ettema T.J."/>
        </authorList>
    </citation>
    <scope>NUCLEOTIDE SEQUENCE</scope>
</reference>
<proteinExistence type="predicted"/>
<organism evidence="1">
    <name type="scientific">Pithovirus LCPAC101</name>
    <dbReference type="NCBI Taxonomy" id="2506586"/>
    <lineage>
        <taxon>Viruses</taxon>
        <taxon>Pithoviruses</taxon>
    </lineage>
</organism>
<name>A0A481Z4N6_9VIRU</name>
<accession>A0A481Z4N6</accession>
<sequence length="181" mass="18838">MDKFDCGCGEGGHGGEGGKGGHGDHHKSTVCCNAFNAAYGTTVDEGAQIILATIQAVVSGPNPPPPLSLKARIVMIRNLYVSYNILFQQAVLQAQKKGCGEGCCQGISIGLKGTTLGVLRLAVANALNPLFTLAEVADALNLSVEQLEGAFTTILRLSGCCFRVKRGTIQPIVAPVRPQSS</sequence>
<protein>
    <submittedName>
        <fullName evidence="1">Uncharacterized protein</fullName>
    </submittedName>
</protein>
<evidence type="ECO:0000313" key="1">
    <source>
        <dbReference type="EMBL" id="QBK90018.1"/>
    </source>
</evidence>